<dbReference type="GO" id="GO:0046872">
    <property type="term" value="F:metal ion binding"/>
    <property type="evidence" value="ECO:0007669"/>
    <property type="project" value="UniProtKB-KW"/>
</dbReference>
<dbReference type="Gene3D" id="3.90.850.10">
    <property type="entry name" value="Fumarylacetoacetase-like, C-terminal domain"/>
    <property type="match status" value="1"/>
</dbReference>
<dbReference type="SUPFAM" id="SSF56529">
    <property type="entry name" value="FAH"/>
    <property type="match status" value="1"/>
</dbReference>
<name>A0A177F190_9EURO</name>
<comment type="similarity">
    <text evidence="1">Belongs to the FAH family.</text>
</comment>
<dbReference type="PANTHER" id="PTHR11820">
    <property type="entry name" value="ACYLPYRUVASE"/>
    <property type="match status" value="1"/>
</dbReference>
<dbReference type="FunFam" id="3.90.850.10:FF:000002">
    <property type="entry name" value="2-hydroxyhepta-2,4-diene-1,7-dioate isomerase"/>
    <property type="match status" value="1"/>
</dbReference>
<feature type="domain" description="Fumarylacetoacetase-like C-terminal" evidence="3">
    <location>
        <begin position="74"/>
        <end position="288"/>
    </location>
</feature>
<dbReference type="GO" id="GO:0050163">
    <property type="term" value="F:oxaloacetate tautomerase activity"/>
    <property type="evidence" value="ECO:0007669"/>
    <property type="project" value="UniProtKB-ARBA"/>
</dbReference>
<evidence type="ECO:0000313" key="4">
    <source>
        <dbReference type="EMBL" id="OAG38053.1"/>
    </source>
</evidence>
<dbReference type="InterPro" id="IPR036663">
    <property type="entry name" value="Fumarylacetoacetase_C_sf"/>
</dbReference>
<dbReference type="RefSeq" id="XP_022510005.1">
    <property type="nucleotide sequence ID" value="XM_022657728.1"/>
</dbReference>
<comment type="caution">
    <text evidence="4">The sequence shown here is derived from an EMBL/GenBank/DDBJ whole genome shotgun (WGS) entry which is preliminary data.</text>
</comment>
<proteinExistence type="inferred from homology"/>
<gene>
    <name evidence="4" type="ORF">AYO21_07775</name>
</gene>
<evidence type="ECO:0000256" key="1">
    <source>
        <dbReference type="ARBA" id="ARBA00010211"/>
    </source>
</evidence>
<dbReference type="Proteomes" id="UP000077002">
    <property type="component" value="Unassembled WGS sequence"/>
</dbReference>
<reference evidence="4 5" key="1">
    <citation type="submission" date="2016-03" db="EMBL/GenBank/DDBJ databases">
        <title>Draft genome sequence of the Fonsecaea monophora CBS 269.37.</title>
        <authorList>
            <person name="Bombassaro A."/>
            <person name="Vinicius W.A."/>
            <person name="De Hoog S."/>
            <person name="Sun J."/>
            <person name="Souza E.M."/>
            <person name="Raittz R.T."/>
            <person name="Costa F."/>
            <person name="Leao A.C."/>
            <person name="Tadra-Sfeir M.Z."/>
            <person name="Baura V."/>
            <person name="Balsanelli E."/>
            <person name="Pedrosa F.O."/>
            <person name="Moreno L.F."/>
            <person name="Steffens M.B."/>
            <person name="Xi L."/>
            <person name="Bocca A.L."/>
            <person name="Felipe M.S."/>
            <person name="Teixeira M."/>
            <person name="Telles Filho F.Q."/>
            <person name="Azevedo C.M."/>
            <person name="Gomes R."/>
            <person name="Vicente V.A."/>
        </authorList>
    </citation>
    <scope>NUCLEOTIDE SEQUENCE [LARGE SCALE GENOMIC DNA]</scope>
    <source>
        <strain evidence="4 5">CBS 269.37</strain>
    </source>
</reference>
<sequence>MADSIFKRLVRFEDHAGQAHYGEVPESHNGADDLVGVSVPVYTGGLPWEQSFCLGTDTVKIAKLLSPIEAPPFIYGIGLNYRKHAEEAKVEIPPYPLIFFKGGGAEAVSGPYEDVPVHKEADFMDYEASADWGELAIVFGKQAANLTESDNVFDYLLGYTVGNDVSSRYWQDPTRSGGQHGYAKAFDKFTVIGPVLASTSYVPDPSKLTLKTTVNGEQRQLTQTDDLIFDIPSIVRHLTRGRTIRPGTVVMTGTPSGVAAFHKPPAWLKDGDVVEVEITEIGRIRNRMAFPPTP</sequence>
<keyword evidence="5" id="KW-1185">Reference proteome</keyword>
<dbReference type="OrthoDB" id="4126083at2759"/>
<evidence type="ECO:0000313" key="5">
    <source>
        <dbReference type="Proteomes" id="UP000077002"/>
    </source>
</evidence>
<dbReference type="Pfam" id="PF01557">
    <property type="entry name" value="FAA_hydrolase"/>
    <property type="match status" value="1"/>
</dbReference>
<dbReference type="InterPro" id="IPR011234">
    <property type="entry name" value="Fumarylacetoacetase-like_C"/>
</dbReference>
<dbReference type="GeneID" id="34602928"/>
<accession>A0A177F190</accession>
<dbReference type="AlphaFoldDB" id="A0A177F190"/>
<dbReference type="EMBL" id="LVKK01000062">
    <property type="protein sequence ID" value="OAG38053.1"/>
    <property type="molecule type" value="Genomic_DNA"/>
</dbReference>
<organism evidence="4 5">
    <name type="scientific">Fonsecaea monophora</name>
    <dbReference type="NCBI Taxonomy" id="254056"/>
    <lineage>
        <taxon>Eukaryota</taxon>
        <taxon>Fungi</taxon>
        <taxon>Dikarya</taxon>
        <taxon>Ascomycota</taxon>
        <taxon>Pezizomycotina</taxon>
        <taxon>Eurotiomycetes</taxon>
        <taxon>Chaetothyriomycetidae</taxon>
        <taxon>Chaetothyriales</taxon>
        <taxon>Herpotrichiellaceae</taxon>
        <taxon>Fonsecaea</taxon>
    </lineage>
</organism>
<keyword evidence="2" id="KW-0479">Metal-binding</keyword>
<evidence type="ECO:0000259" key="3">
    <source>
        <dbReference type="Pfam" id="PF01557"/>
    </source>
</evidence>
<protein>
    <recommendedName>
        <fullName evidence="3">Fumarylacetoacetase-like C-terminal domain-containing protein</fullName>
    </recommendedName>
</protein>
<evidence type="ECO:0000256" key="2">
    <source>
        <dbReference type="ARBA" id="ARBA00022723"/>
    </source>
</evidence>
<dbReference type="GO" id="GO:0006107">
    <property type="term" value="P:oxaloacetate metabolic process"/>
    <property type="evidence" value="ECO:0007669"/>
    <property type="project" value="UniProtKB-ARBA"/>
</dbReference>